<name>A0A378QWL0_9GAMM</name>
<evidence type="ECO:0000256" key="1">
    <source>
        <dbReference type="SAM" id="SignalP"/>
    </source>
</evidence>
<gene>
    <name evidence="2" type="ORF">B5J93_04915</name>
    <name evidence="3" type="ORF">NCTC11012_02961</name>
</gene>
<feature type="chain" id="PRO_5016632391" evidence="1">
    <location>
        <begin position="22"/>
        <end position="214"/>
    </location>
</feature>
<organism evidence="3 5">
    <name type="scientific">Moraxella equi</name>
    <dbReference type="NCBI Taxonomy" id="60442"/>
    <lineage>
        <taxon>Bacteria</taxon>
        <taxon>Pseudomonadati</taxon>
        <taxon>Pseudomonadota</taxon>
        <taxon>Gammaproteobacteria</taxon>
        <taxon>Moraxellales</taxon>
        <taxon>Moraxellaceae</taxon>
        <taxon>Moraxella</taxon>
    </lineage>
</organism>
<dbReference type="EMBL" id="UGQF01000001">
    <property type="protein sequence ID" value="STZ04674.1"/>
    <property type="molecule type" value="Genomic_DNA"/>
</dbReference>
<feature type="signal peptide" evidence="1">
    <location>
        <begin position="1"/>
        <end position="21"/>
    </location>
</feature>
<dbReference type="AlphaFoldDB" id="A0A378QWL0"/>
<proteinExistence type="predicted"/>
<evidence type="ECO:0000313" key="4">
    <source>
        <dbReference type="Proteomes" id="UP000190777"/>
    </source>
</evidence>
<dbReference type="RefSeq" id="WP_079325120.1">
    <property type="nucleotide sequence ID" value="NZ_MXAP01000047.1"/>
</dbReference>
<dbReference type="Proteomes" id="UP000254618">
    <property type="component" value="Unassembled WGS sequence"/>
</dbReference>
<dbReference type="EMBL" id="MXAP01000047">
    <property type="protein sequence ID" value="OPH38994.1"/>
    <property type="molecule type" value="Genomic_DNA"/>
</dbReference>
<protein>
    <submittedName>
        <fullName evidence="3">Uncharacterized protein</fullName>
    </submittedName>
</protein>
<evidence type="ECO:0000313" key="3">
    <source>
        <dbReference type="EMBL" id="STZ04674.1"/>
    </source>
</evidence>
<evidence type="ECO:0000313" key="2">
    <source>
        <dbReference type="EMBL" id="OPH38994.1"/>
    </source>
</evidence>
<reference evidence="2 4" key="1">
    <citation type="submission" date="2017-03" db="EMBL/GenBank/DDBJ databases">
        <title>Draft genome sequence of Moraxella equi CCUG 4950T type strain.</title>
        <authorList>
            <person name="Salva-Serra F."/>
            <person name="Engstrom-Jakobsson H."/>
            <person name="Thorell K."/>
            <person name="Jaen-Luchoro D."/>
            <person name="Gonzales-Siles L."/>
            <person name="Karlsson R."/>
            <person name="Yazdan S."/>
            <person name="Boulund F."/>
            <person name="Johnning A."/>
            <person name="Engstrand L."/>
            <person name="Kristiansson E."/>
            <person name="Moore E."/>
        </authorList>
    </citation>
    <scope>NUCLEOTIDE SEQUENCE [LARGE SCALE GENOMIC DNA]</scope>
    <source>
        <strain evidence="2 4">CCUG 4950</strain>
    </source>
</reference>
<reference evidence="3 5" key="2">
    <citation type="submission" date="2018-06" db="EMBL/GenBank/DDBJ databases">
        <authorList>
            <consortium name="Pathogen Informatics"/>
            <person name="Doyle S."/>
        </authorList>
    </citation>
    <scope>NUCLEOTIDE SEQUENCE [LARGE SCALE GENOMIC DNA]</scope>
    <source>
        <strain evidence="3 5">NCTC11012</strain>
    </source>
</reference>
<dbReference type="Proteomes" id="UP000190777">
    <property type="component" value="Unassembled WGS sequence"/>
</dbReference>
<keyword evidence="4" id="KW-1185">Reference proteome</keyword>
<keyword evidence="1" id="KW-0732">Signal</keyword>
<accession>A0A378QWL0</accession>
<evidence type="ECO:0000313" key="5">
    <source>
        <dbReference type="Proteomes" id="UP000254618"/>
    </source>
</evidence>
<sequence length="214" mass="24303">MKTLPKIILSTLLLSTLTAHAMYIPDLFGAYEQGASRARYENQQDAYYYEELRRQQLERQRQEQQIQQRMGGQSGYYEYSYQDSLPEPRLYVQVINQKTGKDKGHMNLSLKKNDLLCWAVTPVNSTQTYQVSELFTMPINATFTGNAGQNANNQLISSVQTSSNTAKFGRQIYTTQNQLDACWSFPANTPKGIYHIRVGVGGAEFGTQSFKIVN</sequence>